<dbReference type="Pfam" id="PF00378">
    <property type="entry name" value="ECH_1"/>
    <property type="match status" value="1"/>
</dbReference>
<gene>
    <name evidence="2" type="ORF">ILEXP_LOCUS1092</name>
</gene>
<evidence type="ECO:0000313" key="3">
    <source>
        <dbReference type="Proteomes" id="UP001642360"/>
    </source>
</evidence>
<keyword evidence="3" id="KW-1185">Reference proteome</keyword>
<protein>
    <submittedName>
        <fullName evidence="2">Uncharacterized protein</fullName>
    </submittedName>
</protein>
<dbReference type="AlphaFoldDB" id="A0ABC8QS15"/>
<keyword evidence="1" id="KW-1133">Transmembrane helix</keyword>
<dbReference type="InterPro" id="IPR001753">
    <property type="entry name" value="Enoyl-CoA_hydra/iso"/>
</dbReference>
<accession>A0ABC8QS15</accession>
<proteinExistence type="predicted"/>
<keyword evidence="1" id="KW-0472">Membrane</keyword>
<dbReference type="CDD" id="cd06558">
    <property type="entry name" value="crotonase-like"/>
    <property type="match status" value="1"/>
</dbReference>
<dbReference type="PANTHER" id="PTHR11941">
    <property type="entry name" value="ENOYL-COA HYDRATASE-RELATED"/>
    <property type="match status" value="1"/>
</dbReference>
<organism evidence="2 3">
    <name type="scientific">Ilex paraguariensis</name>
    <name type="common">yerba mate</name>
    <dbReference type="NCBI Taxonomy" id="185542"/>
    <lineage>
        <taxon>Eukaryota</taxon>
        <taxon>Viridiplantae</taxon>
        <taxon>Streptophyta</taxon>
        <taxon>Embryophyta</taxon>
        <taxon>Tracheophyta</taxon>
        <taxon>Spermatophyta</taxon>
        <taxon>Magnoliopsida</taxon>
        <taxon>eudicotyledons</taxon>
        <taxon>Gunneridae</taxon>
        <taxon>Pentapetalae</taxon>
        <taxon>asterids</taxon>
        <taxon>campanulids</taxon>
        <taxon>Aquifoliales</taxon>
        <taxon>Aquifoliaceae</taxon>
        <taxon>Ilex</taxon>
    </lineage>
</organism>
<feature type="transmembrane region" description="Helical" evidence="1">
    <location>
        <begin position="48"/>
        <end position="70"/>
    </location>
</feature>
<dbReference type="InterPro" id="IPR029045">
    <property type="entry name" value="ClpP/crotonase-like_dom_sf"/>
</dbReference>
<sequence length="174" mass="19320">MFLFSNLSGFSPESIRLIDELVDQVTRDGRACAMITTNQEYVSKLLTFSIPTIAVIRGHAVGAGCIFALAHVYRLMISSRGYIFMNEIDLGLPLTPGIMAVLRSKLHPSSFQEAILTGKRYNGKEAAAAGIVHVAAMEYETKNWKREVFHALKMEMFKTTVRELENGGVGFARM</sequence>
<name>A0ABC8QS15_9AQUA</name>
<dbReference type="EMBL" id="CAUOFW020000336">
    <property type="protein sequence ID" value="CAK9134160.1"/>
    <property type="molecule type" value="Genomic_DNA"/>
</dbReference>
<dbReference type="Gene3D" id="3.90.226.10">
    <property type="entry name" value="2-enoyl-CoA Hydratase, Chain A, domain 1"/>
    <property type="match status" value="1"/>
</dbReference>
<dbReference type="SUPFAM" id="SSF52096">
    <property type="entry name" value="ClpP/crotonase"/>
    <property type="match status" value="1"/>
</dbReference>
<keyword evidence="1" id="KW-0812">Transmembrane</keyword>
<comment type="caution">
    <text evidence="2">The sequence shown here is derived from an EMBL/GenBank/DDBJ whole genome shotgun (WGS) entry which is preliminary data.</text>
</comment>
<dbReference type="Proteomes" id="UP001642360">
    <property type="component" value="Unassembled WGS sequence"/>
</dbReference>
<dbReference type="PANTHER" id="PTHR11941:SF75">
    <property type="entry name" value="ENOYL-COA HYDRATASE_ISOMERASE FAMILY PROTEIN"/>
    <property type="match status" value="1"/>
</dbReference>
<evidence type="ECO:0000256" key="1">
    <source>
        <dbReference type="SAM" id="Phobius"/>
    </source>
</evidence>
<reference evidence="2 3" key="1">
    <citation type="submission" date="2024-02" db="EMBL/GenBank/DDBJ databases">
        <authorList>
            <person name="Vignale AGUSTIN F."/>
            <person name="Sosa J E."/>
            <person name="Modenutti C."/>
        </authorList>
    </citation>
    <scope>NUCLEOTIDE SEQUENCE [LARGE SCALE GENOMIC DNA]</scope>
</reference>
<evidence type="ECO:0000313" key="2">
    <source>
        <dbReference type="EMBL" id="CAK9134160.1"/>
    </source>
</evidence>